<proteinExistence type="inferred from homology"/>
<comment type="similarity">
    <text evidence="1">Belongs to the ARG7 family.</text>
</comment>
<dbReference type="InterPro" id="IPR003676">
    <property type="entry name" value="SAUR_fam"/>
</dbReference>
<dbReference type="PANTHER" id="PTHR31175">
    <property type="entry name" value="AUXIN-RESPONSIVE FAMILY PROTEIN"/>
    <property type="match status" value="1"/>
</dbReference>
<sequence length="373" mass="41303">MISVNKLIKMARKWQKVAGIGEKRIALPKCEGRCIAEKGHFVVYSSDRKRFVIPLGHLESSVFRELLKMSEEEFGLPRDGPIMLPCDAACLELLLSLMKERFRSKSRASFSSFPVISMRSVACSKRSVDLGNMINPKKLMKFARKWQKLATIARKRIACPSANVDVDTNCSSSSYSTSVADKGHFVVYSTDRKRYVFPMKYLNNDIFRALLELSEEEFGLPSDGPIKLPCDAVSMDYVVSLIQRGMAEGVERALLLSIATSRWALQFKLKIHQNRTETSSETKKAANKQQSPGGNTETSSETKKAANKQQRPGGAIGEDIIDPNPVAVTMLLPASACHSIGGIILKTCMELRPPVVVVLLHRSHLAVVACCLP</sequence>
<comment type="caution">
    <text evidence="3">The sequence shown here is derived from an EMBL/GenBank/DDBJ whole genome shotgun (WGS) entry which is preliminary data.</text>
</comment>
<dbReference type="PANTHER" id="PTHR31175:SF82">
    <property type="entry name" value="AUXIN-RESPONSIVE PROTEIN SAUR65"/>
    <property type="match status" value="1"/>
</dbReference>
<accession>A0A834GX58</accession>
<dbReference type="GO" id="GO:0009733">
    <property type="term" value="P:response to auxin"/>
    <property type="evidence" value="ECO:0007669"/>
    <property type="project" value="InterPro"/>
</dbReference>
<dbReference type="AlphaFoldDB" id="A0A834GX58"/>
<evidence type="ECO:0000256" key="1">
    <source>
        <dbReference type="ARBA" id="ARBA00006974"/>
    </source>
</evidence>
<gene>
    <name evidence="3" type="ORF">RHSIM_Rhsim05G0050100</name>
</gene>
<dbReference type="Pfam" id="PF02519">
    <property type="entry name" value="Auxin_inducible"/>
    <property type="match status" value="2"/>
</dbReference>
<evidence type="ECO:0000313" key="4">
    <source>
        <dbReference type="Proteomes" id="UP000626092"/>
    </source>
</evidence>
<dbReference type="OrthoDB" id="1936278at2759"/>
<name>A0A834GX58_RHOSS</name>
<evidence type="ECO:0000256" key="2">
    <source>
        <dbReference type="SAM" id="MobiDB-lite"/>
    </source>
</evidence>
<reference evidence="3" key="1">
    <citation type="submission" date="2019-11" db="EMBL/GenBank/DDBJ databases">
        <authorList>
            <person name="Liu Y."/>
            <person name="Hou J."/>
            <person name="Li T.-Q."/>
            <person name="Guan C.-H."/>
            <person name="Wu X."/>
            <person name="Wu H.-Z."/>
            <person name="Ling F."/>
            <person name="Zhang R."/>
            <person name="Shi X.-G."/>
            <person name="Ren J.-P."/>
            <person name="Chen E.-F."/>
            <person name="Sun J.-M."/>
        </authorList>
    </citation>
    <scope>NUCLEOTIDE SEQUENCE</scope>
    <source>
        <strain evidence="3">Adult_tree_wgs_1</strain>
        <tissue evidence="3">Leaves</tissue>
    </source>
</reference>
<keyword evidence="4" id="KW-1185">Reference proteome</keyword>
<organism evidence="3 4">
    <name type="scientific">Rhododendron simsii</name>
    <name type="common">Sims's rhododendron</name>
    <dbReference type="NCBI Taxonomy" id="118357"/>
    <lineage>
        <taxon>Eukaryota</taxon>
        <taxon>Viridiplantae</taxon>
        <taxon>Streptophyta</taxon>
        <taxon>Embryophyta</taxon>
        <taxon>Tracheophyta</taxon>
        <taxon>Spermatophyta</taxon>
        <taxon>Magnoliopsida</taxon>
        <taxon>eudicotyledons</taxon>
        <taxon>Gunneridae</taxon>
        <taxon>Pentapetalae</taxon>
        <taxon>asterids</taxon>
        <taxon>Ericales</taxon>
        <taxon>Ericaceae</taxon>
        <taxon>Ericoideae</taxon>
        <taxon>Rhodoreae</taxon>
        <taxon>Rhododendron</taxon>
    </lineage>
</organism>
<dbReference type="EMBL" id="WJXA01000005">
    <property type="protein sequence ID" value="KAF7144244.1"/>
    <property type="molecule type" value="Genomic_DNA"/>
</dbReference>
<evidence type="ECO:0000313" key="3">
    <source>
        <dbReference type="EMBL" id="KAF7144244.1"/>
    </source>
</evidence>
<feature type="compositionally biased region" description="Polar residues" evidence="2">
    <location>
        <begin position="287"/>
        <end position="299"/>
    </location>
</feature>
<dbReference type="Proteomes" id="UP000626092">
    <property type="component" value="Unassembled WGS sequence"/>
</dbReference>
<protein>
    <submittedName>
        <fullName evidence="3">Uncharacterized protein</fullName>
    </submittedName>
</protein>
<feature type="region of interest" description="Disordered" evidence="2">
    <location>
        <begin position="276"/>
        <end position="319"/>
    </location>
</feature>